<dbReference type="PANTHER" id="PTHR31585">
    <property type="entry name" value="FOLATE-BIOPTERIN TRANSPORTER 1, CHLOROPLASTIC"/>
    <property type="match status" value="1"/>
</dbReference>
<dbReference type="SUPFAM" id="SSF52833">
    <property type="entry name" value="Thioredoxin-like"/>
    <property type="match status" value="1"/>
</dbReference>
<reference evidence="13" key="1">
    <citation type="submission" date="2021-01" db="EMBL/GenBank/DDBJ databases">
        <authorList>
            <person name="Bezrukov I."/>
        </authorList>
    </citation>
    <scope>NUCLEOTIDE SEQUENCE</scope>
</reference>
<keyword evidence="5 11" id="KW-0812">Transmembrane</keyword>
<accession>A0A8S2A6K5</accession>
<dbReference type="GO" id="GO:0016020">
    <property type="term" value="C:membrane"/>
    <property type="evidence" value="ECO:0007669"/>
    <property type="project" value="UniProtKB-SubCell"/>
</dbReference>
<feature type="transmembrane region" description="Helical" evidence="11">
    <location>
        <begin position="603"/>
        <end position="622"/>
    </location>
</feature>
<feature type="transmembrane region" description="Helical" evidence="11">
    <location>
        <begin position="709"/>
        <end position="728"/>
    </location>
</feature>
<dbReference type="EMBL" id="LR999454">
    <property type="protein sequence ID" value="CAE6026862.1"/>
    <property type="molecule type" value="Genomic_DNA"/>
</dbReference>
<evidence type="ECO:0000256" key="3">
    <source>
        <dbReference type="ARBA" id="ARBA00008987"/>
    </source>
</evidence>
<feature type="transmembrane region" description="Helical" evidence="11">
    <location>
        <begin position="451"/>
        <end position="472"/>
    </location>
</feature>
<dbReference type="Gene3D" id="3.40.30.10">
    <property type="entry name" value="Glutaredoxin"/>
    <property type="match status" value="1"/>
</dbReference>
<keyword evidence="7 11" id="KW-1133">Transmembrane helix</keyword>
<evidence type="ECO:0000256" key="8">
    <source>
        <dbReference type="ARBA" id="ARBA00023136"/>
    </source>
</evidence>
<feature type="transmembrane region" description="Helical" evidence="11">
    <location>
        <begin position="478"/>
        <end position="496"/>
    </location>
</feature>
<keyword evidence="10" id="KW-0676">Redox-active center</keyword>
<dbReference type="FunFam" id="3.40.30.10:FF:000199">
    <property type="entry name" value="Thioredoxin-like 1-2, chloroplastic"/>
    <property type="match status" value="1"/>
</dbReference>
<dbReference type="InterPro" id="IPR013766">
    <property type="entry name" value="Thioredoxin_domain"/>
</dbReference>
<name>A0A8S2A6K5_ARAAE</name>
<feature type="transmembrane region" description="Helical" evidence="11">
    <location>
        <begin position="541"/>
        <end position="559"/>
    </location>
</feature>
<dbReference type="Proteomes" id="UP000682877">
    <property type="component" value="Chromosome 4"/>
</dbReference>
<evidence type="ECO:0000256" key="10">
    <source>
        <dbReference type="ARBA" id="ARBA00023284"/>
    </source>
</evidence>
<keyword evidence="8 11" id="KW-0472">Membrane</keyword>
<dbReference type="InterPro" id="IPR036249">
    <property type="entry name" value="Thioredoxin-like_sf"/>
</dbReference>
<dbReference type="AlphaFoldDB" id="A0A8S2A6K5"/>
<dbReference type="Pfam" id="PF00085">
    <property type="entry name" value="Thioredoxin"/>
    <property type="match status" value="1"/>
</dbReference>
<keyword evidence="9" id="KW-1015">Disulfide bond</keyword>
<feature type="transmembrane region" description="Helical" evidence="11">
    <location>
        <begin position="674"/>
        <end position="697"/>
    </location>
</feature>
<organism evidence="13 14">
    <name type="scientific">Arabidopsis arenosa</name>
    <name type="common">Sand rock-cress</name>
    <name type="synonym">Cardaminopsis arenosa</name>
    <dbReference type="NCBI Taxonomy" id="38785"/>
    <lineage>
        <taxon>Eukaryota</taxon>
        <taxon>Viridiplantae</taxon>
        <taxon>Streptophyta</taxon>
        <taxon>Embryophyta</taxon>
        <taxon>Tracheophyta</taxon>
        <taxon>Spermatophyta</taxon>
        <taxon>Magnoliopsida</taxon>
        <taxon>eudicotyledons</taxon>
        <taxon>Gunneridae</taxon>
        <taxon>Pentapetalae</taxon>
        <taxon>rosids</taxon>
        <taxon>malvids</taxon>
        <taxon>Brassicales</taxon>
        <taxon>Brassicaceae</taxon>
        <taxon>Camelineae</taxon>
        <taxon>Arabidopsis</taxon>
    </lineage>
</organism>
<dbReference type="InterPro" id="IPR036259">
    <property type="entry name" value="MFS_trans_sf"/>
</dbReference>
<keyword evidence="6" id="KW-0249">Electron transport</keyword>
<dbReference type="InterPro" id="IPR004324">
    <property type="entry name" value="FBT"/>
</dbReference>
<feature type="transmembrane region" description="Helical" evidence="11">
    <location>
        <begin position="571"/>
        <end position="591"/>
    </location>
</feature>
<gene>
    <name evidence="13" type="ORF">AARE701A_LOCUS10389</name>
</gene>
<keyword evidence="4" id="KW-0813">Transport</keyword>
<protein>
    <recommendedName>
        <fullName evidence="12">Thioredoxin domain-containing protein</fullName>
    </recommendedName>
</protein>
<feature type="transmembrane region" description="Helical" evidence="11">
    <location>
        <begin position="634"/>
        <end position="662"/>
    </location>
</feature>
<evidence type="ECO:0000256" key="1">
    <source>
        <dbReference type="ARBA" id="ARBA00004141"/>
    </source>
</evidence>
<dbReference type="PANTHER" id="PTHR31585:SF12">
    <property type="entry name" value="FOLATE-BIOPTERIN TRANSPORTER 9, CHLOROPLASTIC-RELATED"/>
    <property type="match status" value="1"/>
</dbReference>
<dbReference type="Gene3D" id="1.20.1250.20">
    <property type="entry name" value="MFS general substrate transporter like domains"/>
    <property type="match status" value="1"/>
</dbReference>
<evidence type="ECO:0000259" key="12">
    <source>
        <dbReference type="PROSITE" id="PS51352"/>
    </source>
</evidence>
<evidence type="ECO:0000256" key="5">
    <source>
        <dbReference type="ARBA" id="ARBA00022692"/>
    </source>
</evidence>
<dbReference type="GO" id="GO:0009507">
    <property type="term" value="C:chloroplast"/>
    <property type="evidence" value="ECO:0007669"/>
    <property type="project" value="UniProtKB-ARBA"/>
</dbReference>
<keyword evidence="14" id="KW-1185">Reference proteome</keyword>
<dbReference type="CDD" id="cd02947">
    <property type="entry name" value="TRX_family"/>
    <property type="match status" value="1"/>
</dbReference>
<evidence type="ECO:0000256" key="4">
    <source>
        <dbReference type="ARBA" id="ARBA00022448"/>
    </source>
</evidence>
<comment type="similarity">
    <text evidence="2">Belongs to the major facilitator superfamily. Folate-biopterin transporter (TC 2.A.71) family.</text>
</comment>
<evidence type="ECO:0000256" key="2">
    <source>
        <dbReference type="ARBA" id="ARBA00007015"/>
    </source>
</evidence>
<sequence length="770" mass="84983">MATDSFIKLNPIAINRTRFDLRDFAGISPKSISSLCCISPRMISCNHFSPRTLISGENDNVLFPKKKIPAFVRCQTSLGIGRNQKWWEKELQPNMKSVTSPEDLVGSLRNAGDKLVVVDFFSPSCGGCKALHPKICKIAEKNPEVEFLQVNYEEHRSLCQSLNVHVLPFFRFYRGSSGRVCSFSCTNATIKKFKEALEKHGREQCWKVVEQAEIDDDQLNRSGVRSTMAVTSDAAKLNFVSLVKFLKPPIPYDISLNTSAINTKQRRQSKTLVVKSNKRSTTSLTSSVSVVTRRNNNGGDDTTAFRKVGRDDKGQTVLLCALGYWIQGSRCFPWLALNFHMAHCLNLKPSTLQLVQYTASLPMVAKPLYGVLSDVLYIGGARRVPYISIGVLLQGLAWGSLAIFPGAREVLPSLMALVLLSNLGASITEVAKDALVAEYGLRYQINGLQSYALMASAVGGILGNLLGGYCLLKTPPRVLFLAFTALLSLQLIVSLSSKEESVNLPRIKEVTPEISSVLGIVKKQFLDLMVIVQADEISQPLTWIVASIAMVPLLSGSVFCYQTQVLNLDPSVIGMSKVIGQLMLLCLTVVYDRYWKTLPMRSLIHIVQLLYAFSLLFDYILVKQINLAFGISNTAFALCFSSVAEILAQFKILPFSVLLANICPRGCEGSITSFLASTLCLSSVVSAFAGVGMANMIGITSKNYTNLPAGILIQSLAALVPLWFIHYVPMSEPGFEKEGKRAMSKKSRRNRRVGRVIGQEVFAYRRERET</sequence>
<dbReference type="SUPFAM" id="SSF103473">
    <property type="entry name" value="MFS general substrate transporter"/>
    <property type="match status" value="1"/>
</dbReference>
<evidence type="ECO:0000313" key="14">
    <source>
        <dbReference type="Proteomes" id="UP000682877"/>
    </source>
</evidence>
<dbReference type="Pfam" id="PF03092">
    <property type="entry name" value="BT1"/>
    <property type="match status" value="1"/>
</dbReference>
<evidence type="ECO:0000256" key="9">
    <source>
        <dbReference type="ARBA" id="ARBA00023157"/>
    </source>
</evidence>
<evidence type="ECO:0000256" key="11">
    <source>
        <dbReference type="SAM" id="Phobius"/>
    </source>
</evidence>
<evidence type="ECO:0000256" key="7">
    <source>
        <dbReference type="ARBA" id="ARBA00022989"/>
    </source>
</evidence>
<evidence type="ECO:0000313" key="13">
    <source>
        <dbReference type="EMBL" id="CAE6026862.1"/>
    </source>
</evidence>
<dbReference type="NCBIfam" id="TIGR00788">
    <property type="entry name" value="fbt"/>
    <property type="match status" value="1"/>
</dbReference>
<feature type="domain" description="Thioredoxin" evidence="12">
    <location>
        <begin position="62"/>
        <end position="229"/>
    </location>
</feature>
<comment type="subcellular location">
    <subcellularLocation>
        <location evidence="1">Membrane</location>
        <topology evidence="1">Multi-pass membrane protein</topology>
    </subcellularLocation>
</comment>
<dbReference type="PROSITE" id="PS51352">
    <property type="entry name" value="THIOREDOXIN_2"/>
    <property type="match status" value="1"/>
</dbReference>
<comment type="similarity">
    <text evidence="3">Belongs to the thioredoxin family.</text>
</comment>
<evidence type="ECO:0000256" key="6">
    <source>
        <dbReference type="ARBA" id="ARBA00022982"/>
    </source>
</evidence>
<dbReference type="InterPro" id="IPR039309">
    <property type="entry name" value="BT1"/>
</dbReference>
<proteinExistence type="inferred from homology"/>